<comment type="caution">
    <text evidence="1">The sequence shown here is derived from an EMBL/GenBank/DDBJ whole genome shotgun (WGS) entry which is preliminary data.</text>
</comment>
<gene>
    <name evidence="1" type="ORF">HLH44_19825</name>
</gene>
<organism evidence="1 2">
    <name type="scientific">Gluconacetobacter dulcium</name>
    <dbReference type="NCBI Taxonomy" id="2729096"/>
    <lineage>
        <taxon>Bacteria</taxon>
        <taxon>Pseudomonadati</taxon>
        <taxon>Pseudomonadota</taxon>
        <taxon>Alphaproteobacteria</taxon>
        <taxon>Acetobacterales</taxon>
        <taxon>Acetobacteraceae</taxon>
        <taxon>Gluconacetobacter</taxon>
    </lineage>
</organism>
<reference evidence="1 2" key="1">
    <citation type="submission" date="2020-04" db="EMBL/GenBank/DDBJ databases">
        <title>Description of novel Gluconacetobacter.</title>
        <authorList>
            <person name="Sombolestani A."/>
        </authorList>
    </citation>
    <scope>NUCLEOTIDE SEQUENCE [LARGE SCALE GENOMIC DNA]</scope>
    <source>
        <strain evidence="1 2">LMG 22058</strain>
    </source>
</reference>
<evidence type="ECO:0000313" key="2">
    <source>
        <dbReference type="Proteomes" id="UP000530320"/>
    </source>
</evidence>
<dbReference type="EMBL" id="JABEQP010000026">
    <property type="protein sequence ID" value="MBB2199649.1"/>
    <property type="molecule type" value="Genomic_DNA"/>
</dbReference>
<accession>A0A7W4K3E0</accession>
<sequence length="95" mass="10806">MQTKSMKLVRFSFEGGSKPDRLDPPVRQNAFLRERPERHQAAIRSVFRLALLAKSEPAVYLRSIMRGLVNSRVIQSRGTLTPHLCQREISTEAGD</sequence>
<dbReference type="RefSeq" id="WP_183010563.1">
    <property type="nucleotide sequence ID" value="NZ_JABEQP010000026.1"/>
</dbReference>
<proteinExistence type="predicted"/>
<dbReference type="AlphaFoldDB" id="A0A7W4K3E0"/>
<name>A0A7W4K3E0_9PROT</name>
<evidence type="ECO:0000313" key="1">
    <source>
        <dbReference type="EMBL" id="MBB2199649.1"/>
    </source>
</evidence>
<protein>
    <submittedName>
        <fullName evidence="1">Uncharacterized protein</fullName>
    </submittedName>
</protein>
<dbReference type="Proteomes" id="UP000530320">
    <property type="component" value="Unassembled WGS sequence"/>
</dbReference>